<dbReference type="InterPro" id="IPR033690">
    <property type="entry name" value="Adenylat_kinase_CS"/>
</dbReference>
<dbReference type="GeneID" id="5887575"/>
<comment type="similarity">
    <text evidence="4">Belongs to the adenylate kinase family.</text>
</comment>
<dbReference type="Proteomes" id="UP000001357">
    <property type="component" value="Unassembled WGS sequence"/>
</dbReference>
<dbReference type="SUPFAM" id="SSF52540">
    <property type="entry name" value="P-loop containing nucleoside triphosphate hydrolases"/>
    <property type="match status" value="1"/>
</dbReference>
<evidence type="ECO:0000256" key="4">
    <source>
        <dbReference type="RuleBase" id="RU003330"/>
    </source>
</evidence>
<dbReference type="OMA" id="IHHISIG"/>
<organism evidence="5 6">
    <name type="scientific">Monosiga brevicollis</name>
    <name type="common">Choanoflagellate</name>
    <dbReference type="NCBI Taxonomy" id="81824"/>
    <lineage>
        <taxon>Eukaryota</taxon>
        <taxon>Choanoflagellata</taxon>
        <taxon>Craspedida</taxon>
        <taxon>Salpingoecidae</taxon>
        <taxon>Monosiga</taxon>
    </lineage>
</organism>
<feature type="non-terminal residue" evidence="5">
    <location>
        <position position="216"/>
    </location>
</feature>
<sequence>MGGTCSSSANVKVGSGLQASQVESIIFVLGGPGSGKGTQCARICENFGYTSLSTGDLFRNEVKQDSDRAKEVQRLMSEGKLIPIDITLEILADAVQSTLATGGPVKLLLDGFPRELDQVHAFQKKFGRGCDFALYFEADDQTLVARCLERGKTSGRSDDNEESLKGRIETYHSKSRPVVEHFRAADKLKTVNAGQDIADVWKDVQAIFKSPTPTEV</sequence>
<dbReference type="KEGG" id="mbr:MONBRDRAFT_19069"/>
<dbReference type="Pfam" id="PF00406">
    <property type="entry name" value="ADK"/>
    <property type="match status" value="1"/>
</dbReference>
<dbReference type="InParanoid" id="A9UP78"/>
<dbReference type="GO" id="GO:0005737">
    <property type="term" value="C:cytoplasm"/>
    <property type="evidence" value="ECO:0000318"/>
    <property type="project" value="GO_Central"/>
</dbReference>
<dbReference type="EMBL" id="CH991543">
    <property type="protein sequence ID" value="EDQ92826.1"/>
    <property type="molecule type" value="Genomic_DNA"/>
</dbReference>
<dbReference type="GO" id="GO:0005829">
    <property type="term" value="C:cytosol"/>
    <property type="evidence" value="ECO:0000318"/>
    <property type="project" value="GO_Central"/>
</dbReference>
<evidence type="ECO:0008006" key="7">
    <source>
        <dbReference type="Google" id="ProtNLM"/>
    </source>
</evidence>
<name>A9UP78_MONBE</name>
<dbReference type="InterPro" id="IPR027417">
    <property type="entry name" value="P-loop_NTPase"/>
</dbReference>
<dbReference type="AlphaFoldDB" id="A9UP78"/>
<keyword evidence="3 4" id="KW-0418">Kinase</keyword>
<evidence type="ECO:0000313" key="6">
    <source>
        <dbReference type="Proteomes" id="UP000001357"/>
    </source>
</evidence>
<dbReference type="GO" id="GO:0004017">
    <property type="term" value="F:AMP kinase activity"/>
    <property type="evidence" value="ECO:0000318"/>
    <property type="project" value="GO_Central"/>
</dbReference>
<dbReference type="RefSeq" id="XP_001742588.1">
    <property type="nucleotide sequence ID" value="XM_001742536.1"/>
</dbReference>
<dbReference type="PANTHER" id="PTHR23359">
    <property type="entry name" value="NUCLEOTIDE KINASE"/>
    <property type="match status" value="1"/>
</dbReference>
<dbReference type="PRINTS" id="PR00094">
    <property type="entry name" value="ADENYLTKNASE"/>
</dbReference>
<keyword evidence="2" id="KW-0547">Nucleotide-binding</keyword>
<accession>A9UP78</accession>
<keyword evidence="1 4" id="KW-0808">Transferase</keyword>
<dbReference type="Gene3D" id="3.40.50.300">
    <property type="entry name" value="P-loop containing nucleotide triphosphate hydrolases"/>
    <property type="match status" value="1"/>
</dbReference>
<dbReference type="STRING" id="81824.A9UP78"/>
<evidence type="ECO:0000256" key="1">
    <source>
        <dbReference type="ARBA" id="ARBA00022679"/>
    </source>
</evidence>
<dbReference type="GO" id="GO:0005524">
    <property type="term" value="F:ATP binding"/>
    <property type="evidence" value="ECO:0007669"/>
    <property type="project" value="InterPro"/>
</dbReference>
<gene>
    <name evidence="5" type="ORF">MONBRDRAFT_19069</name>
</gene>
<dbReference type="InterPro" id="IPR000850">
    <property type="entry name" value="Adenylat/UMP-CMP_kin"/>
</dbReference>
<protein>
    <recommendedName>
        <fullName evidence="7">Adenylate kinase</fullName>
    </recommendedName>
</protein>
<dbReference type="eggNOG" id="KOG3079">
    <property type="taxonomic scope" value="Eukaryota"/>
</dbReference>
<reference evidence="5 6" key="1">
    <citation type="journal article" date="2008" name="Nature">
        <title>The genome of the choanoflagellate Monosiga brevicollis and the origin of metazoans.</title>
        <authorList>
            <consortium name="JGI Sequencing"/>
            <person name="King N."/>
            <person name="Westbrook M.J."/>
            <person name="Young S.L."/>
            <person name="Kuo A."/>
            <person name="Abedin M."/>
            <person name="Chapman J."/>
            <person name="Fairclough S."/>
            <person name="Hellsten U."/>
            <person name="Isogai Y."/>
            <person name="Letunic I."/>
            <person name="Marr M."/>
            <person name="Pincus D."/>
            <person name="Putnam N."/>
            <person name="Rokas A."/>
            <person name="Wright K.J."/>
            <person name="Zuzow R."/>
            <person name="Dirks W."/>
            <person name="Good M."/>
            <person name="Goodstein D."/>
            <person name="Lemons D."/>
            <person name="Li W."/>
            <person name="Lyons J.B."/>
            <person name="Morris A."/>
            <person name="Nichols S."/>
            <person name="Richter D.J."/>
            <person name="Salamov A."/>
            <person name="Bork P."/>
            <person name="Lim W.A."/>
            <person name="Manning G."/>
            <person name="Miller W.T."/>
            <person name="McGinnis W."/>
            <person name="Shapiro H."/>
            <person name="Tjian R."/>
            <person name="Grigoriev I.V."/>
            <person name="Rokhsar D."/>
        </authorList>
    </citation>
    <scope>NUCLEOTIDE SEQUENCE [LARGE SCALE GENOMIC DNA]</scope>
    <source>
        <strain evidence="6">MX1 / ATCC 50154</strain>
    </source>
</reference>
<dbReference type="PROSITE" id="PS00113">
    <property type="entry name" value="ADENYLATE_KINASE"/>
    <property type="match status" value="1"/>
</dbReference>
<dbReference type="HAMAP" id="MF_00235">
    <property type="entry name" value="Adenylate_kinase_Adk"/>
    <property type="match status" value="1"/>
</dbReference>
<dbReference type="CDD" id="cd01428">
    <property type="entry name" value="ADK"/>
    <property type="match status" value="1"/>
</dbReference>
<keyword evidence="6" id="KW-1185">Reference proteome</keyword>
<evidence type="ECO:0000256" key="2">
    <source>
        <dbReference type="ARBA" id="ARBA00022741"/>
    </source>
</evidence>
<evidence type="ECO:0000313" key="5">
    <source>
        <dbReference type="EMBL" id="EDQ92826.1"/>
    </source>
</evidence>
<evidence type="ECO:0000256" key="3">
    <source>
        <dbReference type="ARBA" id="ARBA00022777"/>
    </source>
</evidence>
<proteinExistence type="inferred from homology"/>